<name>A0A0V0UDV4_9BILA</name>
<evidence type="ECO:0000313" key="2">
    <source>
        <dbReference type="Proteomes" id="UP000055048"/>
    </source>
</evidence>
<keyword evidence="2" id="KW-1185">Reference proteome</keyword>
<comment type="caution">
    <text evidence="1">The sequence shown here is derived from an EMBL/GenBank/DDBJ whole genome shotgun (WGS) entry which is preliminary data.</text>
</comment>
<accession>A0A0V0UDV4</accession>
<dbReference type="AlphaFoldDB" id="A0A0V0UDV4"/>
<evidence type="ECO:0000313" key="1">
    <source>
        <dbReference type="EMBL" id="KRX49392.1"/>
    </source>
</evidence>
<dbReference type="OrthoDB" id="5937620at2759"/>
<organism evidence="1 2">
    <name type="scientific">Trichinella murrelli</name>
    <dbReference type="NCBI Taxonomy" id="144512"/>
    <lineage>
        <taxon>Eukaryota</taxon>
        <taxon>Metazoa</taxon>
        <taxon>Ecdysozoa</taxon>
        <taxon>Nematoda</taxon>
        <taxon>Enoplea</taxon>
        <taxon>Dorylaimia</taxon>
        <taxon>Trichinellida</taxon>
        <taxon>Trichinellidae</taxon>
        <taxon>Trichinella</taxon>
    </lineage>
</organism>
<proteinExistence type="predicted"/>
<protein>
    <submittedName>
        <fullName evidence="1">Uncharacterized protein</fullName>
    </submittedName>
</protein>
<reference evidence="1 2" key="1">
    <citation type="submission" date="2015-01" db="EMBL/GenBank/DDBJ databases">
        <title>Evolution of Trichinella species and genotypes.</title>
        <authorList>
            <person name="Korhonen P.K."/>
            <person name="Edoardo P."/>
            <person name="Giuseppe L.R."/>
            <person name="Gasser R.B."/>
        </authorList>
    </citation>
    <scope>NUCLEOTIDE SEQUENCE [LARGE SCALE GENOMIC DNA]</scope>
    <source>
        <strain evidence="1">ISS417</strain>
    </source>
</reference>
<dbReference type="EMBL" id="JYDJ01000017">
    <property type="protein sequence ID" value="KRX49392.1"/>
    <property type="molecule type" value="Genomic_DNA"/>
</dbReference>
<sequence>MLVLGWDNLKGPIPAPAVTLNQQPHISLDYKNEYITGQQMIHLKMRTRFCSCLLSSESQILPPGWMSWVCPGSAIVHCSGPAPTLECTRSI</sequence>
<dbReference type="Proteomes" id="UP000055048">
    <property type="component" value="Unassembled WGS sequence"/>
</dbReference>
<gene>
    <name evidence="1" type="ORF">T05_9156</name>
</gene>